<dbReference type="InterPro" id="IPR000067">
    <property type="entry name" value="FlgMring_FliF"/>
</dbReference>
<dbReference type="PIRSF" id="PIRSF004862">
    <property type="entry name" value="FliF"/>
    <property type="match status" value="1"/>
</dbReference>
<evidence type="ECO:0000313" key="15">
    <source>
        <dbReference type="Proteomes" id="UP000184088"/>
    </source>
</evidence>
<evidence type="ECO:0000256" key="8">
    <source>
        <dbReference type="ARBA" id="ARBA00023143"/>
    </source>
</evidence>
<dbReference type="InterPro" id="IPR043427">
    <property type="entry name" value="YscJ/FliF"/>
</dbReference>
<organism evidence="14 15">
    <name type="scientific">Caldanaerobius fijiensis DSM 17918</name>
    <dbReference type="NCBI Taxonomy" id="1121256"/>
    <lineage>
        <taxon>Bacteria</taxon>
        <taxon>Bacillati</taxon>
        <taxon>Bacillota</taxon>
        <taxon>Clostridia</taxon>
        <taxon>Thermoanaerobacterales</taxon>
        <taxon>Thermoanaerobacteraceae</taxon>
        <taxon>Caldanaerobius</taxon>
    </lineage>
</organism>
<accession>A0A1M4XPD7</accession>
<evidence type="ECO:0000313" key="14">
    <source>
        <dbReference type="EMBL" id="SHE95133.1"/>
    </source>
</evidence>
<name>A0A1M4XPD7_9THEO</name>
<keyword evidence="7 11" id="KW-0472">Membrane</keyword>
<keyword evidence="4" id="KW-1003">Cell membrane</keyword>
<dbReference type="EMBL" id="FQVH01000008">
    <property type="protein sequence ID" value="SHE95133.1"/>
    <property type="molecule type" value="Genomic_DNA"/>
</dbReference>
<feature type="region of interest" description="Disordered" evidence="10">
    <location>
        <begin position="305"/>
        <end position="341"/>
    </location>
</feature>
<dbReference type="InterPro" id="IPR006182">
    <property type="entry name" value="FliF_N_dom"/>
</dbReference>
<keyword evidence="15" id="KW-1185">Reference proteome</keyword>
<dbReference type="OrthoDB" id="9807026at2"/>
<evidence type="ECO:0000256" key="3">
    <source>
        <dbReference type="ARBA" id="ARBA00007971"/>
    </source>
</evidence>
<reference evidence="14 15" key="1">
    <citation type="submission" date="2016-11" db="EMBL/GenBank/DDBJ databases">
        <authorList>
            <person name="Jaros S."/>
            <person name="Januszkiewicz K."/>
            <person name="Wedrychowicz H."/>
        </authorList>
    </citation>
    <scope>NUCLEOTIDE SEQUENCE [LARGE SCALE GENOMIC DNA]</scope>
    <source>
        <strain evidence="14 15">DSM 17918</strain>
    </source>
</reference>
<evidence type="ECO:0000256" key="11">
    <source>
        <dbReference type="SAM" id="Phobius"/>
    </source>
</evidence>
<dbReference type="GO" id="GO:0009431">
    <property type="term" value="C:bacterial-type flagellum basal body, MS ring"/>
    <property type="evidence" value="ECO:0007669"/>
    <property type="project" value="InterPro"/>
</dbReference>
<protein>
    <recommendedName>
        <fullName evidence="9">Flagellar M-ring protein</fullName>
    </recommendedName>
</protein>
<gene>
    <name evidence="14" type="ORF">SAMN02746089_01064</name>
</gene>
<evidence type="ECO:0000256" key="4">
    <source>
        <dbReference type="ARBA" id="ARBA00022475"/>
    </source>
</evidence>
<comment type="similarity">
    <text evidence="3 9">Belongs to the FliF family.</text>
</comment>
<keyword evidence="14" id="KW-0966">Cell projection</keyword>
<keyword evidence="14" id="KW-0969">Cilium</keyword>
<dbReference type="AlphaFoldDB" id="A0A1M4XPD7"/>
<feature type="domain" description="Flagellar M-ring C-terminal" evidence="13">
    <location>
        <begin position="258"/>
        <end position="408"/>
    </location>
</feature>
<evidence type="ECO:0000256" key="2">
    <source>
        <dbReference type="ARBA" id="ARBA00004651"/>
    </source>
</evidence>
<evidence type="ECO:0000259" key="12">
    <source>
        <dbReference type="Pfam" id="PF01514"/>
    </source>
</evidence>
<comment type="function">
    <text evidence="9">The M ring may be actively involved in energy transduction.</text>
</comment>
<feature type="transmembrane region" description="Helical" evidence="11">
    <location>
        <begin position="432"/>
        <end position="452"/>
    </location>
</feature>
<dbReference type="InterPro" id="IPR013556">
    <property type="entry name" value="Flag_M-ring_C"/>
</dbReference>
<keyword evidence="5 11" id="KW-0812">Transmembrane</keyword>
<evidence type="ECO:0000256" key="5">
    <source>
        <dbReference type="ARBA" id="ARBA00022692"/>
    </source>
</evidence>
<feature type="transmembrane region" description="Helical" evidence="11">
    <location>
        <begin position="27"/>
        <end position="45"/>
    </location>
</feature>
<dbReference type="PRINTS" id="PR01009">
    <property type="entry name" value="FLGMRINGFLIF"/>
</dbReference>
<dbReference type="Pfam" id="PF08345">
    <property type="entry name" value="YscJ_FliF_C"/>
    <property type="match status" value="1"/>
</dbReference>
<dbReference type="GO" id="GO:0005886">
    <property type="term" value="C:plasma membrane"/>
    <property type="evidence" value="ECO:0007669"/>
    <property type="project" value="UniProtKB-SubCell"/>
</dbReference>
<feature type="compositionally biased region" description="Polar residues" evidence="10">
    <location>
        <begin position="319"/>
        <end position="340"/>
    </location>
</feature>
<evidence type="ECO:0000259" key="13">
    <source>
        <dbReference type="Pfam" id="PF08345"/>
    </source>
</evidence>
<dbReference type="NCBIfam" id="TIGR00206">
    <property type="entry name" value="fliF"/>
    <property type="match status" value="1"/>
</dbReference>
<dbReference type="GO" id="GO:0071973">
    <property type="term" value="P:bacterial-type flagellum-dependent cell motility"/>
    <property type="evidence" value="ECO:0007669"/>
    <property type="project" value="InterPro"/>
</dbReference>
<dbReference type="PANTHER" id="PTHR30046:SF0">
    <property type="entry name" value="FLAGELLAR M-RING PROTEIN"/>
    <property type="match status" value="1"/>
</dbReference>
<evidence type="ECO:0000256" key="9">
    <source>
        <dbReference type="PIRNR" id="PIRNR004862"/>
    </source>
</evidence>
<comment type="subcellular location">
    <subcellularLocation>
        <location evidence="1 9">Bacterial flagellum basal body</location>
    </subcellularLocation>
    <subcellularLocation>
        <location evidence="2">Cell membrane</location>
        <topology evidence="2">Multi-pass membrane protein</topology>
    </subcellularLocation>
</comment>
<dbReference type="InterPro" id="IPR045851">
    <property type="entry name" value="AMP-bd_C_sf"/>
</dbReference>
<dbReference type="PANTHER" id="PTHR30046">
    <property type="entry name" value="FLAGELLAR M-RING PROTEIN"/>
    <property type="match status" value="1"/>
</dbReference>
<dbReference type="Pfam" id="PF01514">
    <property type="entry name" value="YscJ_FliF"/>
    <property type="match status" value="1"/>
</dbReference>
<dbReference type="RefSeq" id="WP_073342386.1">
    <property type="nucleotide sequence ID" value="NZ_FQVH01000008.1"/>
</dbReference>
<proteinExistence type="inferred from homology"/>
<keyword evidence="14" id="KW-0282">Flagellum</keyword>
<evidence type="ECO:0000256" key="7">
    <source>
        <dbReference type="ARBA" id="ARBA00023136"/>
    </source>
</evidence>
<sequence>MKDILNKYGAQLKEYWNNLNKSQKIKIVLILAITLASVSTLMAIVTRPHYVVLYSGLSQKDAGAVVEKLKSDFKIPYKIENGGSTILVPQQYRDEIRMQLATQGLPQSGFTIDDAFKNSSLGMTDMERQKRYIYFLQNEIADAIRTINGVQDAQVLIVVPDDSTFVLSSDRQEATAAIKVTLQPGATLNRQQVNGIVQFVSKSIQQLKPQNITLIDQNGTILNSSDNGEGYDIGAVNSQYELQREIETNIKNNVQSLLEQVFGPGNVAVRVNARLNFDTQKENSVEYSPVVDTNGIIRSIQDIKETQSNGNGTGGPVGASSNGTAGNTQVTGNPSSSNYTKTDRTINYEINEIRREIQKAKGSIQNLSVAVVINKNNLSPAVKQQVAQLVANATGARVNDVMVDSIPFNRSLANQMAQLAQQQAMARTRTNIIFGILGAALLFGGIFAYSFLKKRRTSSIQPQVAAPLEADTGISEDNVLVDKLSQTSVYRKELEKLIKEKPDVIAQLIKTLLQQD</sequence>
<evidence type="ECO:0000256" key="10">
    <source>
        <dbReference type="SAM" id="MobiDB-lite"/>
    </source>
</evidence>
<feature type="domain" description="Flagellar M-ring N-terminal" evidence="12">
    <location>
        <begin position="46"/>
        <end position="223"/>
    </location>
</feature>
<keyword evidence="6 11" id="KW-1133">Transmembrane helix</keyword>
<dbReference type="Proteomes" id="UP000184088">
    <property type="component" value="Unassembled WGS sequence"/>
</dbReference>
<keyword evidence="8 9" id="KW-0975">Bacterial flagellum</keyword>
<dbReference type="STRING" id="1121256.SAMN02746089_01064"/>
<evidence type="ECO:0000256" key="1">
    <source>
        <dbReference type="ARBA" id="ARBA00004117"/>
    </source>
</evidence>
<dbReference type="Gene3D" id="3.30.300.30">
    <property type="match status" value="1"/>
</dbReference>
<dbReference type="GO" id="GO:0003774">
    <property type="term" value="F:cytoskeletal motor activity"/>
    <property type="evidence" value="ECO:0007669"/>
    <property type="project" value="InterPro"/>
</dbReference>
<evidence type="ECO:0000256" key="6">
    <source>
        <dbReference type="ARBA" id="ARBA00022989"/>
    </source>
</evidence>